<evidence type="ECO:0000256" key="3">
    <source>
        <dbReference type="ARBA" id="ARBA00023163"/>
    </source>
</evidence>
<dbReference type="PANTHER" id="PTHR42756">
    <property type="entry name" value="TRANSCRIPTIONAL REGULATOR, MARR"/>
    <property type="match status" value="1"/>
</dbReference>
<dbReference type="SUPFAM" id="SSF46785">
    <property type="entry name" value="Winged helix' DNA-binding domain"/>
    <property type="match status" value="1"/>
</dbReference>
<evidence type="ECO:0000313" key="6">
    <source>
        <dbReference type="Proteomes" id="UP000248395"/>
    </source>
</evidence>
<accession>A0A318J9D3</accession>
<dbReference type="GO" id="GO:0003700">
    <property type="term" value="F:DNA-binding transcription factor activity"/>
    <property type="evidence" value="ECO:0007669"/>
    <property type="project" value="InterPro"/>
</dbReference>
<dbReference type="InterPro" id="IPR036390">
    <property type="entry name" value="WH_DNA-bd_sf"/>
</dbReference>
<evidence type="ECO:0000256" key="2">
    <source>
        <dbReference type="ARBA" id="ARBA00023125"/>
    </source>
</evidence>
<dbReference type="PROSITE" id="PS50995">
    <property type="entry name" value="HTH_MARR_2"/>
    <property type="match status" value="1"/>
</dbReference>
<dbReference type="InterPro" id="IPR036388">
    <property type="entry name" value="WH-like_DNA-bd_sf"/>
</dbReference>
<dbReference type="InterPro" id="IPR000835">
    <property type="entry name" value="HTH_MarR-typ"/>
</dbReference>
<keyword evidence="2" id="KW-0238">DNA-binding</keyword>
<organism evidence="5 6">
    <name type="scientific">Aquitalea magnusonii</name>
    <dbReference type="NCBI Taxonomy" id="332411"/>
    <lineage>
        <taxon>Bacteria</taxon>
        <taxon>Pseudomonadati</taxon>
        <taxon>Pseudomonadota</taxon>
        <taxon>Betaproteobacteria</taxon>
        <taxon>Neisseriales</taxon>
        <taxon>Chromobacteriaceae</taxon>
        <taxon>Aquitalea</taxon>
    </lineage>
</organism>
<dbReference type="PANTHER" id="PTHR42756:SF1">
    <property type="entry name" value="TRANSCRIPTIONAL REPRESSOR OF EMRAB OPERON"/>
    <property type="match status" value="1"/>
</dbReference>
<evidence type="ECO:0000313" key="5">
    <source>
        <dbReference type="EMBL" id="PXX44352.1"/>
    </source>
</evidence>
<comment type="caution">
    <text evidence="5">The sequence shown here is derived from an EMBL/GenBank/DDBJ whole genome shotgun (WGS) entry which is preliminary data.</text>
</comment>
<dbReference type="OrthoDB" id="9787636at2"/>
<keyword evidence="3" id="KW-0804">Transcription</keyword>
<dbReference type="Pfam" id="PF01047">
    <property type="entry name" value="MarR"/>
    <property type="match status" value="1"/>
</dbReference>
<feature type="domain" description="HTH marR-type" evidence="4">
    <location>
        <begin position="9"/>
        <end position="141"/>
    </location>
</feature>
<dbReference type="PRINTS" id="PR00598">
    <property type="entry name" value="HTHMARR"/>
</dbReference>
<dbReference type="Proteomes" id="UP000248395">
    <property type="component" value="Unassembled WGS sequence"/>
</dbReference>
<dbReference type="Gene3D" id="1.10.10.10">
    <property type="entry name" value="Winged helix-like DNA-binding domain superfamily/Winged helix DNA-binding domain"/>
    <property type="match status" value="1"/>
</dbReference>
<dbReference type="AlphaFoldDB" id="A0A318J9D3"/>
<gene>
    <name evidence="5" type="ORF">DFR38_11334</name>
</gene>
<protein>
    <submittedName>
        <fullName evidence="5">MarR family transcriptional regulator</fullName>
    </submittedName>
</protein>
<name>A0A318J9D3_9NEIS</name>
<keyword evidence="6" id="KW-1185">Reference proteome</keyword>
<dbReference type="SMART" id="SM00347">
    <property type="entry name" value="HTH_MARR"/>
    <property type="match status" value="1"/>
</dbReference>
<dbReference type="GO" id="GO:0003677">
    <property type="term" value="F:DNA binding"/>
    <property type="evidence" value="ECO:0007669"/>
    <property type="project" value="UniProtKB-KW"/>
</dbReference>
<dbReference type="EMBL" id="QJKC01000013">
    <property type="protein sequence ID" value="PXX44352.1"/>
    <property type="molecule type" value="Genomic_DNA"/>
</dbReference>
<evidence type="ECO:0000259" key="4">
    <source>
        <dbReference type="PROSITE" id="PS50995"/>
    </source>
</evidence>
<proteinExistence type="predicted"/>
<keyword evidence="1" id="KW-0805">Transcription regulation</keyword>
<evidence type="ECO:0000256" key="1">
    <source>
        <dbReference type="ARBA" id="ARBA00023015"/>
    </source>
</evidence>
<reference evidence="5 6" key="1">
    <citation type="submission" date="2018-05" db="EMBL/GenBank/DDBJ databases">
        <title>Genomic Encyclopedia of Type Strains, Phase IV (KMG-IV): sequencing the most valuable type-strain genomes for metagenomic binning, comparative biology and taxonomic classification.</title>
        <authorList>
            <person name="Goeker M."/>
        </authorList>
    </citation>
    <scope>NUCLEOTIDE SEQUENCE [LARGE SCALE GENOMIC DNA]</scope>
    <source>
        <strain evidence="5 6">DSM 25134</strain>
    </source>
</reference>
<sequence>MSHAKKEPSLSVIRELARTFQAFEQLSAFHIRQMDLTPPQFDVVATLGNTPGMSCKELSEKTLITKGTLTGVIDRLIEKGVVSRCAQEQDRRSVMVALTPQGEALFQQVFPAHIAYMKTAFDLLEPADMEELCRRLSQLRTAFNQVLEQKKHEIE</sequence>